<sequence length="61" mass="7119">TSEESDVQLLDEFSTKNFKSDLFCIHQINNFINTLIMTVEYKLSHKLSVENLQADLQLMKL</sequence>
<feature type="non-terminal residue" evidence="1">
    <location>
        <position position="1"/>
    </location>
</feature>
<accession>A0A0G2J460</accession>
<gene>
    <name evidence="1" type="ORF">EMCG_08587</name>
</gene>
<dbReference type="VEuPathDB" id="FungiDB:EMCG_08587"/>
<dbReference type="AlphaFoldDB" id="A0A0G2J460"/>
<evidence type="ECO:0000313" key="1">
    <source>
        <dbReference type="EMBL" id="KKZ65579.1"/>
    </source>
</evidence>
<reference evidence="2" key="1">
    <citation type="journal article" date="2015" name="PLoS Genet.">
        <title>The dynamic genome and transcriptome of the human fungal pathogen Blastomyces and close relative Emmonsia.</title>
        <authorList>
            <person name="Munoz J.F."/>
            <person name="Gauthier G.M."/>
            <person name="Desjardins C.A."/>
            <person name="Gallo J.E."/>
            <person name="Holder J."/>
            <person name="Sullivan T.D."/>
            <person name="Marty A.J."/>
            <person name="Carmen J.C."/>
            <person name="Chen Z."/>
            <person name="Ding L."/>
            <person name="Gujja S."/>
            <person name="Magrini V."/>
            <person name="Misas E."/>
            <person name="Mitreva M."/>
            <person name="Priest M."/>
            <person name="Saif S."/>
            <person name="Whiston E.A."/>
            <person name="Young S."/>
            <person name="Zeng Q."/>
            <person name="Goldman W.E."/>
            <person name="Mardis E.R."/>
            <person name="Taylor J.W."/>
            <person name="McEwen J.G."/>
            <person name="Clay O.K."/>
            <person name="Klein B.S."/>
            <person name="Cuomo C.A."/>
        </authorList>
    </citation>
    <scope>NUCLEOTIDE SEQUENCE [LARGE SCALE GENOMIC DNA]</scope>
    <source>
        <strain evidence="2">UAMH 3008</strain>
    </source>
</reference>
<name>A0A0G2J460_9EURO</name>
<comment type="caution">
    <text evidence="1">The sequence shown here is derived from an EMBL/GenBank/DDBJ whole genome shotgun (WGS) entry which is preliminary data.</text>
</comment>
<dbReference type="OrthoDB" id="2156052at2759"/>
<evidence type="ECO:0000313" key="2">
    <source>
        <dbReference type="Proteomes" id="UP000034164"/>
    </source>
</evidence>
<dbReference type="EMBL" id="LCZI01000618">
    <property type="protein sequence ID" value="KKZ65579.1"/>
    <property type="molecule type" value="Genomic_DNA"/>
</dbReference>
<proteinExistence type="predicted"/>
<dbReference type="Proteomes" id="UP000034164">
    <property type="component" value="Unassembled WGS sequence"/>
</dbReference>
<protein>
    <submittedName>
        <fullName evidence="1">Uncharacterized protein</fullName>
    </submittedName>
</protein>
<organism evidence="1 2">
    <name type="scientific">[Emmonsia] crescens</name>
    <dbReference type="NCBI Taxonomy" id="73230"/>
    <lineage>
        <taxon>Eukaryota</taxon>
        <taxon>Fungi</taxon>
        <taxon>Dikarya</taxon>
        <taxon>Ascomycota</taxon>
        <taxon>Pezizomycotina</taxon>
        <taxon>Eurotiomycetes</taxon>
        <taxon>Eurotiomycetidae</taxon>
        <taxon>Onygenales</taxon>
        <taxon>Ajellomycetaceae</taxon>
        <taxon>Emergomyces</taxon>
    </lineage>
</organism>